<dbReference type="Proteomes" id="UP000250321">
    <property type="component" value="Unassembled WGS sequence"/>
</dbReference>
<proteinExistence type="predicted"/>
<accession>A0A314YZC0</accession>
<gene>
    <name evidence="2" type="ORF">Pyn_38789</name>
</gene>
<protein>
    <submittedName>
        <fullName evidence="2">Uncharacterized protein</fullName>
    </submittedName>
</protein>
<reference evidence="2 3" key="1">
    <citation type="submission" date="2018-02" db="EMBL/GenBank/DDBJ databases">
        <title>Draft genome of wild Prunus yedoensis var. nudiflora.</title>
        <authorList>
            <person name="Baek S."/>
            <person name="Kim J.-H."/>
            <person name="Choi K."/>
            <person name="Kim G.-B."/>
            <person name="Cho A."/>
            <person name="Jang H."/>
            <person name="Shin C.-H."/>
            <person name="Yu H.-J."/>
            <person name="Mun J.-H."/>
        </authorList>
    </citation>
    <scope>NUCLEOTIDE SEQUENCE [LARGE SCALE GENOMIC DNA]</scope>
    <source>
        <strain evidence="3">cv. Jeju island</strain>
        <tissue evidence="2">Leaf</tissue>
    </source>
</reference>
<comment type="caution">
    <text evidence="2">The sequence shown here is derived from an EMBL/GenBank/DDBJ whole genome shotgun (WGS) entry which is preliminary data.</text>
</comment>
<dbReference type="AlphaFoldDB" id="A0A314YZC0"/>
<evidence type="ECO:0000313" key="2">
    <source>
        <dbReference type="EMBL" id="PQQ10238.1"/>
    </source>
</evidence>
<dbReference type="EMBL" id="PJQY01000536">
    <property type="protein sequence ID" value="PQQ10238.1"/>
    <property type="molecule type" value="Genomic_DNA"/>
</dbReference>
<keyword evidence="3" id="KW-1185">Reference proteome</keyword>
<sequence>MLVAILDDRIKLDGAPSNKYLLCLEVLSPSPLRASPLVASSPGRTGGKPRRALPAGQACPSKLRVPSDWASPQAKPTRFGSMRMSGLAGPMRMRGGVVQ</sequence>
<evidence type="ECO:0000256" key="1">
    <source>
        <dbReference type="SAM" id="MobiDB-lite"/>
    </source>
</evidence>
<feature type="region of interest" description="Disordered" evidence="1">
    <location>
        <begin position="34"/>
        <end position="99"/>
    </location>
</feature>
<name>A0A314YZC0_PRUYE</name>
<evidence type="ECO:0000313" key="3">
    <source>
        <dbReference type="Proteomes" id="UP000250321"/>
    </source>
</evidence>
<organism evidence="2 3">
    <name type="scientific">Prunus yedoensis var. nudiflora</name>
    <dbReference type="NCBI Taxonomy" id="2094558"/>
    <lineage>
        <taxon>Eukaryota</taxon>
        <taxon>Viridiplantae</taxon>
        <taxon>Streptophyta</taxon>
        <taxon>Embryophyta</taxon>
        <taxon>Tracheophyta</taxon>
        <taxon>Spermatophyta</taxon>
        <taxon>Magnoliopsida</taxon>
        <taxon>eudicotyledons</taxon>
        <taxon>Gunneridae</taxon>
        <taxon>Pentapetalae</taxon>
        <taxon>rosids</taxon>
        <taxon>fabids</taxon>
        <taxon>Rosales</taxon>
        <taxon>Rosaceae</taxon>
        <taxon>Amygdaloideae</taxon>
        <taxon>Amygdaleae</taxon>
        <taxon>Prunus</taxon>
    </lineage>
</organism>